<sequence>MLTETIAVTSGALILMGAGAAAALTIQGYASPGRHRRDEAPAPSVAAGVAYAEQLADAAARAQAEACERAGVAPVPPLLGALDPVARAADAVRVPTDERLVIRPRVGTAETLPLPRVGRLGAAAGLPAEVTGALVLDTDRATGEAP</sequence>
<keyword evidence="2" id="KW-1185">Reference proteome</keyword>
<accession>A0AAE3ZR49</accession>
<gene>
    <name evidence="1" type="ORF">J2S44_003656</name>
</gene>
<evidence type="ECO:0000313" key="1">
    <source>
        <dbReference type="EMBL" id="MDR7323406.1"/>
    </source>
</evidence>
<protein>
    <submittedName>
        <fullName evidence="1">Uncharacterized protein</fullName>
    </submittedName>
</protein>
<proteinExistence type="predicted"/>
<dbReference type="EMBL" id="JAVDYC010000001">
    <property type="protein sequence ID" value="MDR7323406.1"/>
    <property type="molecule type" value="Genomic_DNA"/>
</dbReference>
<comment type="caution">
    <text evidence="1">The sequence shown here is derived from an EMBL/GenBank/DDBJ whole genome shotgun (WGS) entry which is preliminary data.</text>
</comment>
<dbReference type="RefSeq" id="WP_310415234.1">
    <property type="nucleotide sequence ID" value="NZ_JAVDYC010000001.1"/>
</dbReference>
<evidence type="ECO:0000313" key="2">
    <source>
        <dbReference type="Proteomes" id="UP001183629"/>
    </source>
</evidence>
<dbReference type="Proteomes" id="UP001183629">
    <property type="component" value="Unassembled WGS sequence"/>
</dbReference>
<dbReference type="AlphaFoldDB" id="A0AAE3ZR49"/>
<reference evidence="1 2" key="1">
    <citation type="submission" date="2023-07" db="EMBL/GenBank/DDBJ databases">
        <title>Sequencing the genomes of 1000 actinobacteria strains.</title>
        <authorList>
            <person name="Klenk H.-P."/>
        </authorList>
    </citation>
    <scope>NUCLEOTIDE SEQUENCE [LARGE SCALE GENOMIC DNA]</scope>
    <source>
        <strain evidence="1 2">DSM 44711</strain>
    </source>
</reference>
<name>A0AAE3ZR49_9ACTN</name>
<organism evidence="1 2">
    <name type="scientific">Catenuloplanes niger</name>
    <dbReference type="NCBI Taxonomy" id="587534"/>
    <lineage>
        <taxon>Bacteria</taxon>
        <taxon>Bacillati</taxon>
        <taxon>Actinomycetota</taxon>
        <taxon>Actinomycetes</taxon>
        <taxon>Micromonosporales</taxon>
        <taxon>Micromonosporaceae</taxon>
        <taxon>Catenuloplanes</taxon>
    </lineage>
</organism>